<keyword evidence="1" id="KW-1133">Transmembrane helix</keyword>
<reference evidence="2 3" key="1">
    <citation type="journal article" date="2016" name="Antonie Van Leeuwenhoek">
        <title>Nocardia donostiensis sp. nov., isolated from human respiratory specimens.</title>
        <authorList>
            <person name="Ercibengoa M."/>
            <person name="Bell M."/>
            <person name="Marimon J.M."/>
            <person name="Humrighouse B."/>
            <person name="Klenk H.P."/>
            <person name="Potter G."/>
            <person name="Perez-Trallero E."/>
        </authorList>
    </citation>
    <scope>NUCLEOTIDE SEQUENCE [LARGE SCALE GENOMIC DNA]</scope>
    <source>
        <strain evidence="2 3">X1655</strain>
    </source>
</reference>
<name>A0A1W0B224_9NOCA</name>
<evidence type="ECO:0000313" key="3">
    <source>
        <dbReference type="Proteomes" id="UP000188836"/>
    </source>
</evidence>
<proteinExistence type="predicted"/>
<dbReference type="AlphaFoldDB" id="A0A1W0B224"/>
<feature type="transmembrane region" description="Helical" evidence="1">
    <location>
        <begin position="12"/>
        <end position="33"/>
    </location>
</feature>
<dbReference type="Pfam" id="PF14030">
    <property type="entry name" value="DUF4245"/>
    <property type="match status" value="1"/>
</dbReference>
<dbReference type="STRING" id="1538463.B0T36_00585"/>
<comment type="caution">
    <text evidence="2">The sequence shown here is derived from an EMBL/GenBank/DDBJ whole genome shotgun (WGS) entry which is preliminary data.</text>
</comment>
<evidence type="ECO:0008006" key="4">
    <source>
        <dbReference type="Google" id="ProtNLM"/>
    </source>
</evidence>
<dbReference type="EMBL" id="MUMY01000001">
    <property type="protein sequence ID" value="ONM50621.1"/>
    <property type="molecule type" value="Genomic_DNA"/>
</dbReference>
<dbReference type="OrthoDB" id="4772660at2"/>
<protein>
    <recommendedName>
        <fullName evidence="4">DUF4245 domain-containing protein</fullName>
    </recommendedName>
</protein>
<accession>A0A1W0B224</accession>
<keyword evidence="1" id="KW-0812">Transmembrane</keyword>
<gene>
    <name evidence="2" type="ORF">B0T46_01600</name>
</gene>
<organism evidence="2 3">
    <name type="scientific">Nocardia donostiensis</name>
    <dbReference type="NCBI Taxonomy" id="1538463"/>
    <lineage>
        <taxon>Bacteria</taxon>
        <taxon>Bacillati</taxon>
        <taxon>Actinomycetota</taxon>
        <taxon>Actinomycetes</taxon>
        <taxon>Mycobacteriales</taxon>
        <taxon>Nocardiaceae</taxon>
        <taxon>Nocardia</taxon>
    </lineage>
</organism>
<keyword evidence="3" id="KW-1185">Reference proteome</keyword>
<dbReference type="RefSeq" id="WP_077114602.1">
    <property type="nucleotide sequence ID" value="NZ_MUKP01000080.1"/>
</dbReference>
<dbReference type="Proteomes" id="UP000188836">
    <property type="component" value="Unassembled WGS sequence"/>
</dbReference>
<evidence type="ECO:0000256" key="1">
    <source>
        <dbReference type="SAM" id="Phobius"/>
    </source>
</evidence>
<keyword evidence="1" id="KW-0472">Membrane</keyword>
<evidence type="ECO:0000313" key="2">
    <source>
        <dbReference type="EMBL" id="ONM50621.1"/>
    </source>
</evidence>
<sequence length="188" mass="20079">MSYQKPRILHDYRDLFFSLIPLVLIVVVFAGAASQCSFAVNGPTQGPIPSFDAEAALQSDATSLSFPIREPELPASWKPNSGSRDTIAEAGGGAVSTVGYITDQGTYMQLNQSNATEELLVTHTVGRRYATGTEQIGTQKWVVYDEPGAEPAWVSDFGDVRVLIRGAGNNEAFTTLAQAVGTAQPLTP</sequence>
<dbReference type="InterPro" id="IPR025339">
    <property type="entry name" value="DUF4245"/>
</dbReference>